<dbReference type="CDD" id="cd07572">
    <property type="entry name" value="nit"/>
    <property type="match status" value="1"/>
</dbReference>
<dbReference type="PROSITE" id="PS50263">
    <property type="entry name" value="CN_HYDROLASE"/>
    <property type="match status" value="1"/>
</dbReference>
<dbReference type="PANTHER" id="PTHR23088">
    <property type="entry name" value="NITRILASE-RELATED"/>
    <property type="match status" value="1"/>
</dbReference>
<keyword evidence="3" id="KW-0963">Cytoplasm</keyword>
<proteinExistence type="inferred from homology"/>
<dbReference type="GO" id="GO:0110050">
    <property type="term" value="F:deaminated glutathione amidase activity"/>
    <property type="evidence" value="ECO:0007669"/>
    <property type="project" value="EnsemblFungi"/>
</dbReference>
<evidence type="ECO:0000259" key="5">
    <source>
        <dbReference type="PROSITE" id="PS50263"/>
    </source>
</evidence>
<dbReference type="RefSeq" id="XP_001385625.2">
    <property type="nucleotide sequence ID" value="XM_001385588.1"/>
</dbReference>
<dbReference type="GO" id="GO:0003837">
    <property type="term" value="F:beta-ureidopropionase activity"/>
    <property type="evidence" value="ECO:0007669"/>
    <property type="project" value="UniProtKB-EC"/>
</dbReference>
<keyword evidence="4 6" id="KW-0378">Hydrolase</keyword>
<evidence type="ECO:0000256" key="2">
    <source>
        <dbReference type="ARBA" id="ARBA00010613"/>
    </source>
</evidence>
<dbReference type="AlphaFoldDB" id="A3LY98"/>
<organism evidence="6 7">
    <name type="scientific">Scheffersomyces stipitis (strain ATCC 58785 / CBS 6054 / NBRC 10063 / NRRL Y-11545)</name>
    <name type="common">Yeast</name>
    <name type="synonym">Pichia stipitis</name>
    <dbReference type="NCBI Taxonomy" id="322104"/>
    <lineage>
        <taxon>Eukaryota</taxon>
        <taxon>Fungi</taxon>
        <taxon>Dikarya</taxon>
        <taxon>Ascomycota</taxon>
        <taxon>Saccharomycotina</taxon>
        <taxon>Pichiomycetes</taxon>
        <taxon>Debaryomycetaceae</taxon>
        <taxon>Scheffersomyces</taxon>
    </lineage>
</organism>
<dbReference type="SUPFAM" id="SSF56317">
    <property type="entry name" value="Carbon-nitrogen hydrolase"/>
    <property type="match status" value="1"/>
</dbReference>
<dbReference type="Pfam" id="PF00795">
    <property type="entry name" value="CN_hydrolase"/>
    <property type="match status" value="1"/>
</dbReference>
<dbReference type="FunCoup" id="A3LY98">
    <property type="interactions" value="93"/>
</dbReference>
<accession>A3LY98</accession>
<comment type="subcellular location">
    <subcellularLocation>
        <location evidence="1">Cytoplasm</location>
    </subcellularLocation>
</comment>
<dbReference type="InterPro" id="IPR036526">
    <property type="entry name" value="C-N_Hydrolase_sf"/>
</dbReference>
<dbReference type="OrthoDB" id="10250282at2759"/>
<dbReference type="InterPro" id="IPR003010">
    <property type="entry name" value="C-N_Hydrolase"/>
</dbReference>
<keyword evidence="7" id="KW-1185">Reference proteome</keyword>
<evidence type="ECO:0000256" key="4">
    <source>
        <dbReference type="ARBA" id="ARBA00022801"/>
    </source>
</evidence>
<reference evidence="6 7" key="1">
    <citation type="journal article" date="2007" name="Nat. Biotechnol.">
        <title>Genome sequence of the lignocellulose-bioconverting and xylose-fermenting yeast Pichia stipitis.</title>
        <authorList>
            <person name="Jeffries T.W."/>
            <person name="Grigoriev I.V."/>
            <person name="Grimwood J."/>
            <person name="Laplaza J.M."/>
            <person name="Aerts A."/>
            <person name="Salamov A."/>
            <person name="Schmutz J."/>
            <person name="Lindquist E."/>
            <person name="Dehal P."/>
            <person name="Shapiro H."/>
            <person name="Jin Y.S."/>
            <person name="Passoth V."/>
            <person name="Richardson P.M."/>
        </authorList>
    </citation>
    <scope>NUCLEOTIDE SEQUENCE [LARGE SCALE GENOMIC DNA]</scope>
    <source>
        <strain evidence="7">ATCC 58785 / CBS 6054 / NBRC 10063 / NRRL Y-11545</strain>
    </source>
</reference>
<evidence type="ECO:0000256" key="3">
    <source>
        <dbReference type="ARBA" id="ARBA00022490"/>
    </source>
</evidence>
<protein>
    <submittedName>
        <fullName evidence="6">Nitrilase superfamily member</fullName>
        <ecNumber evidence="6">3.5.1.6</ecNumber>
    </submittedName>
</protein>
<comment type="similarity">
    <text evidence="2">Belongs to the carbon-nitrogen hydrolase superfamily. NIT1/NIT2 family.</text>
</comment>
<dbReference type="PROSITE" id="PS01227">
    <property type="entry name" value="UPF0012"/>
    <property type="match status" value="1"/>
</dbReference>
<evidence type="ECO:0000313" key="7">
    <source>
        <dbReference type="Proteomes" id="UP000002258"/>
    </source>
</evidence>
<dbReference type="eggNOG" id="KOG0807">
    <property type="taxonomic scope" value="Eukaryota"/>
</dbReference>
<dbReference type="EMBL" id="CP000500">
    <property type="protein sequence ID" value="ABN67596.2"/>
    <property type="molecule type" value="Genomic_DNA"/>
</dbReference>
<dbReference type="InParanoid" id="A3LY98"/>
<dbReference type="GO" id="GO:0005737">
    <property type="term" value="C:cytoplasm"/>
    <property type="evidence" value="ECO:0007669"/>
    <property type="project" value="UniProtKB-SubCell"/>
</dbReference>
<dbReference type="PANTHER" id="PTHR23088:SF27">
    <property type="entry name" value="DEAMINATED GLUTATHIONE AMIDASE"/>
    <property type="match status" value="1"/>
</dbReference>
<evidence type="ECO:0000313" key="6">
    <source>
        <dbReference type="EMBL" id="ABN67596.2"/>
    </source>
</evidence>
<dbReference type="KEGG" id="pic:PICST_62485"/>
<dbReference type="STRING" id="322104.A3LY98"/>
<dbReference type="Gene3D" id="3.60.110.10">
    <property type="entry name" value="Carbon-nitrogen hydrolase"/>
    <property type="match status" value="1"/>
</dbReference>
<sequence length="309" mass="34586">MSTAKTLRVAVGQLCSSSDLARNARVVNKLIQQAVQKQVSVLFLPEATDYLSRNAQHSYELATSTHSKFVSVIQKQLQSLNLSDFYVAIGIHEPTEGGKRVQNNQLWLDAQGKIISRYQKIHLFDVNIKNGPILQESKSVEPGNKILEPLAIANSDFSVGLAICYDIRFPELALRLRKLGASIITYPSAFTTKTGEAHWELLGRARAVDAQSYVVMAAQSGEHDIYADRPPAEGEEVKKRISYGESLIIDPWGTVLGRGKKYTDEITVDEDGDYYELVTADLDYEKLEGIRKNMPLLEHRRPDVFGYEI</sequence>
<gene>
    <name evidence="6" type="primary">NIT2</name>
    <name evidence="6" type="ORF">PICST_62485</name>
</gene>
<dbReference type="InterPro" id="IPR001110">
    <property type="entry name" value="UPF0012_CS"/>
</dbReference>
<dbReference type="GO" id="GO:0043605">
    <property type="term" value="P:amide catabolic process"/>
    <property type="evidence" value="ECO:0007669"/>
    <property type="project" value="EnsemblFungi"/>
</dbReference>
<dbReference type="EC" id="3.5.1.6" evidence="6"/>
<evidence type="ECO:0000256" key="1">
    <source>
        <dbReference type="ARBA" id="ARBA00004496"/>
    </source>
</evidence>
<feature type="domain" description="CN hydrolase" evidence="5">
    <location>
        <begin position="7"/>
        <end position="284"/>
    </location>
</feature>
<dbReference type="InterPro" id="IPR045254">
    <property type="entry name" value="Nit1/2_C-N_Hydrolase"/>
</dbReference>
<dbReference type="FunFam" id="3.60.110.10:FF:000024">
    <property type="entry name" value="Deaminated glutathione amidase"/>
    <property type="match status" value="1"/>
</dbReference>
<dbReference type="Proteomes" id="UP000002258">
    <property type="component" value="Chromosome 6"/>
</dbReference>
<dbReference type="GeneID" id="4840263"/>
<dbReference type="HOGENOM" id="CLU_030130_1_2_1"/>
<name>A3LY98_PICST</name>
<dbReference type="OMA" id="KRESWGH"/>